<reference evidence="6" key="1">
    <citation type="submission" date="2019-04" db="EMBL/GenBank/DDBJ databases">
        <title>Evolution of Biomass-Degrading Anaerobic Consortia Revealed by Metagenomics.</title>
        <authorList>
            <person name="Peng X."/>
        </authorList>
    </citation>
    <scope>NUCLEOTIDE SEQUENCE</scope>
    <source>
        <strain evidence="6">SIG311</strain>
    </source>
</reference>
<accession>A0A927U5Q3</accession>
<dbReference type="InterPro" id="IPR037925">
    <property type="entry name" value="FlgE/F/G-like"/>
</dbReference>
<feature type="domain" description="Flagellar hook protein FlgE/F/G-like D1" evidence="5">
    <location>
        <begin position="96"/>
        <end position="160"/>
    </location>
</feature>
<evidence type="ECO:0000259" key="4">
    <source>
        <dbReference type="Pfam" id="PF06429"/>
    </source>
</evidence>
<dbReference type="PANTHER" id="PTHR30435:SF19">
    <property type="entry name" value="FLAGELLAR BASAL-BODY ROD PROTEIN FLGG"/>
    <property type="match status" value="1"/>
</dbReference>
<dbReference type="Proteomes" id="UP000766246">
    <property type="component" value="Unassembled WGS sequence"/>
</dbReference>
<comment type="similarity">
    <text evidence="1 2">Belongs to the flagella basal body rod proteins family.</text>
</comment>
<proteinExistence type="inferred from homology"/>
<dbReference type="PANTHER" id="PTHR30435">
    <property type="entry name" value="FLAGELLAR PROTEIN"/>
    <property type="match status" value="1"/>
</dbReference>
<dbReference type="PROSITE" id="PS00588">
    <property type="entry name" value="FLAGELLA_BB_ROD"/>
    <property type="match status" value="1"/>
</dbReference>
<gene>
    <name evidence="6" type="ORF">E7272_01755</name>
</gene>
<dbReference type="InterPro" id="IPR001444">
    <property type="entry name" value="Flag_bb_rod_N"/>
</dbReference>
<sequence>MMRALWSGASGMKGQQVAVDTIANNLANVNTTAYKSQSTQFKTLLYQTMQSPSTNAQGETKPTSAQVGLGTRVASLNSNFTQGAQLANDSNTAMCITGDGFFAVQDGEEIHYTRNGNFGWSTEADGSRTLTTAEGYRVLDQGGRAITIPRTAGTEGFKVNPDTLQVTLRNAQGRDVPTGQNIAIYQFANRVGLEKIGENLYDESDASGEPMGEWNTQGVTRSKVYQNYLEGSNVNVADEMVNLIISQRAYEMNSKAITTSDTMLEQANNLKR</sequence>
<evidence type="ECO:0000259" key="3">
    <source>
        <dbReference type="Pfam" id="PF00460"/>
    </source>
</evidence>
<dbReference type="Pfam" id="PF06429">
    <property type="entry name" value="Flg_bbr_C"/>
    <property type="match status" value="1"/>
</dbReference>
<dbReference type="AlphaFoldDB" id="A0A927U5Q3"/>
<protein>
    <submittedName>
        <fullName evidence="6">Flagellar hook-basal body protein</fullName>
    </submittedName>
</protein>
<comment type="subcellular location">
    <subcellularLocation>
        <location evidence="2">Bacterial flagellum basal body</location>
    </subcellularLocation>
</comment>
<dbReference type="InterPro" id="IPR053967">
    <property type="entry name" value="LlgE_F_G-like_D1"/>
</dbReference>
<evidence type="ECO:0000256" key="2">
    <source>
        <dbReference type="RuleBase" id="RU362116"/>
    </source>
</evidence>
<dbReference type="InterPro" id="IPR010930">
    <property type="entry name" value="Flg_bb/hook_C_dom"/>
</dbReference>
<dbReference type="InterPro" id="IPR020013">
    <property type="entry name" value="Flagellar_FlgE/F/G"/>
</dbReference>
<dbReference type="SUPFAM" id="SSF117143">
    <property type="entry name" value="Flagellar hook protein flgE"/>
    <property type="match status" value="1"/>
</dbReference>
<feature type="domain" description="Flagellar basal-body/hook protein C-terminal" evidence="4">
    <location>
        <begin position="226"/>
        <end position="270"/>
    </location>
</feature>
<evidence type="ECO:0000313" key="6">
    <source>
        <dbReference type="EMBL" id="MBE5918545.1"/>
    </source>
</evidence>
<dbReference type="Pfam" id="PF00460">
    <property type="entry name" value="Flg_bb_rod"/>
    <property type="match status" value="1"/>
</dbReference>
<evidence type="ECO:0000256" key="1">
    <source>
        <dbReference type="ARBA" id="ARBA00009677"/>
    </source>
</evidence>
<dbReference type="EMBL" id="SVER01000003">
    <property type="protein sequence ID" value="MBE5918545.1"/>
    <property type="molecule type" value="Genomic_DNA"/>
</dbReference>
<dbReference type="GO" id="GO:0071978">
    <property type="term" value="P:bacterial-type flagellum-dependent swarming motility"/>
    <property type="evidence" value="ECO:0007669"/>
    <property type="project" value="TreeGrafter"/>
</dbReference>
<keyword evidence="6" id="KW-0282">Flagellum</keyword>
<evidence type="ECO:0000313" key="7">
    <source>
        <dbReference type="Proteomes" id="UP000766246"/>
    </source>
</evidence>
<keyword evidence="6" id="KW-0969">Cilium</keyword>
<dbReference type="InterPro" id="IPR019776">
    <property type="entry name" value="Flagellar_basal_body_rod_CS"/>
</dbReference>
<feature type="domain" description="Flagellar basal body rod protein N-terminal" evidence="3">
    <location>
        <begin position="8"/>
        <end position="35"/>
    </location>
</feature>
<dbReference type="NCBIfam" id="TIGR03506">
    <property type="entry name" value="FlgEFG_subfam"/>
    <property type="match status" value="2"/>
</dbReference>
<keyword evidence="6" id="KW-0966">Cell projection</keyword>
<dbReference type="Pfam" id="PF22692">
    <property type="entry name" value="LlgE_F_G_D1"/>
    <property type="match status" value="1"/>
</dbReference>
<evidence type="ECO:0000259" key="5">
    <source>
        <dbReference type="Pfam" id="PF22692"/>
    </source>
</evidence>
<comment type="caution">
    <text evidence="6">The sequence shown here is derived from an EMBL/GenBank/DDBJ whole genome shotgun (WGS) entry which is preliminary data.</text>
</comment>
<organism evidence="6 7">
    <name type="scientific">Pseudobutyrivibrio ruminis</name>
    <dbReference type="NCBI Taxonomy" id="46206"/>
    <lineage>
        <taxon>Bacteria</taxon>
        <taxon>Bacillati</taxon>
        <taxon>Bacillota</taxon>
        <taxon>Clostridia</taxon>
        <taxon>Lachnospirales</taxon>
        <taxon>Lachnospiraceae</taxon>
        <taxon>Pseudobutyrivibrio</taxon>
    </lineage>
</organism>
<dbReference type="GO" id="GO:0009425">
    <property type="term" value="C:bacterial-type flagellum basal body"/>
    <property type="evidence" value="ECO:0007669"/>
    <property type="project" value="UniProtKB-SubCell"/>
</dbReference>
<keyword evidence="2" id="KW-0975">Bacterial flagellum</keyword>
<name>A0A927U5Q3_9FIRM</name>